<dbReference type="GO" id="GO:0002953">
    <property type="term" value="F:5'-deoxynucleotidase activity"/>
    <property type="evidence" value="ECO:0007669"/>
    <property type="project" value="UniProtKB-EC"/>
</dbReference>
<keyword evidence="12" id="KW-0479">Metal-binding</keyword>
<dbReference type="FunFam" id="1.10.3210.10:FF:000011">
    <property type="entry name" value="HD domain-containing protein 2"/>
    <property type="match status" value="1"/>
</dbReference>
<comment type="similarity">
    <text evidence="6">Belongs to the isochorismatase family.</text>
</comment>
<dbReference type="InterPro" id="IPR000868">
    <property type="entry name" value="Isochorismatase-like_dom"/>
</dbReference>
<evidence type="ECO:0000256" key="11">
    <source>
        <dbReference type="ARBA" id="ARBA00022642"/>
    </source>
</evidence>
<proteinExistence type="inferred from homology"/>
<dbReference type="Gene3D" id="3.40.50.850">
    <property type="entry name" value="Isochorismatase-like"/>
    <property type="match status" value="1"/>
</dbReference>
<dbReference type="InterPro" id="IPR011992">
    <property type="entry name" value="EF-hand-dom_pair"/>
</dbReference>
<dbReference type="InterPro" id="IPR006674">
    <property type="entry name" value="HD_domain"/>
</dbReference>
<dbReference type="InterPro" id="IPR052347">
    <property type="entry name" value="Isochorismatase_Nicotinamidase"/>
</dbReference>
<evidence type="ECO:0000256" key="4">
    <source>
        <dbReference type="ARBA" id="ARBA00001946"/>
    </source>
</evidence>
<dbReference type="PANTHER" id="PTHR11080">
    <property type="entry name" value="PYRAZINAMIDASE/NICOTINAMIDASE"/>
    <property type="match status" value="1"/>
</dbReference>
<evidence type="ECO:0000256" key="12">
    <source>
        <dbReference type="ARBA" id="ARBA00022723"/>
    </source>
</evidence>
<dbReference type="EC" id="3.5.1.19" evidence="18"/>
<evidence type="ECO:0000256" key="5">
    <source>
        <dbReference type="ARBA" id="ARBA00004074"/>
    </source>
</evidence>
<evidence type="ECO:0000256" key="10">
    <source>
        <dbReference type="ARBA" id="ARBA00015933"/>
    </source>
</evidence>
<dbReference type="PANTHER" id="PTHR11080:SF2">
    <property type="entry name" value="LD05707P"/>
    <property type="match status" value="1"/>
</dbReference>
<dbReference type="InterPro" id="IPR018247">
    <property type="entry name" value="EF_Hand_1_Ca_BS"/>
</dbReference>
<dbReference type="EMBL" id="JACSDY010000002">
    <property type="protein sequence ID" value="KAF7434339.1"/>
    <property type="molecule type" value="Genomic_DNA"/>
</dbReference>
<comment type="catalytic activity">
    <reaction evidence="1">
        <text>a 2'-deoxyribonucleoside 5'-phosphate + H2O = a 2'-deoxyribonucleoside + phosphate</text>
        <dbReference type="Rhea" id="RHEA:36167"/>
        <dbReference type="ChEBI" id="CHEBI:15377"/>
        <dbReference type="ChEBI" id="CHEBI:18274"/>
        <dbReference type="ChEBI" id="CHEBI:43474"/>
        <dbReference type="ChEBI" id="CHEBI:65317"/>
        <dbReference type="EC" id="3.1.3.89"/>
    </reaction>
</comment>
<comment type="cofactor">
    <cofactor evidence="2">
        <name>Mn(2+)</name>
        <dbReference type="ChEBI" id="CHEBI:29035"/>
    </cofactor>
</comment>
<dbReference type="SUPFAM" id="SSF109604">
    <property type="entry name" value="HD-domain/PDEase-like"/>
    <property type="match status" value="1"/>
</dbReference>
<dbReference type="EC" id="3.1.3.89" evidence="9"/>
<evidence type="ECO:0000256" key="17">
    <source>
        <dbReference type="ARBA" id="ARBA00037900"/>
    </source>
</evidence>
<dbReference type="Pfam" id="PF13023">
    <property type="entry name" value="HD_3"/>
    <property type="match status" value="1"/>
</dbReference>
<evidence type="ECO:0000256" key="16">
    <source>
        <dbReference type="ARBA" id="ARBA00032735"/>
    </source>
</evidence>
<dbReference type="Gene3D" id="1.10.3210.10">
    <property type="entry name" value="Hypothetical protein af1432"/>
    <property type="match status" value="1"/>
</dbReference>
<dbReference type="Pfam" id="PF00857">
    <property type="entry name" value="Isochorismatase"/>
    <property type="match status" value="1"/>
</dbReference>
<keyword evidence="15" id="KW-0460">Magnesium</keyword>
<dbReference type="InterPro" id="IPR003607">
    <property type="entry name" value="HD/PDEase_dom"/>
</dbReference>
<evidence type="ECO:0000256" key="14">
    <source>
        <dbReference type="ARBA" id="ARBA00022837"/>
    </source>
</evidence>
<comment type="cofactor">
    <cofactor evidence="4">
        <name>Mg(2+)</name>
        <dbReference type="ChEBI" id="CHEBI:18420"/>
    </cofactor>
</comment>
<keyword evidence="22" id="KW-1185">Reference proteome</keyword>
<keyword evidence="11" id="KW-0662">Pyridine nucleotide biosynthesis</keyword>
<dbReference type="GO" id="GO:0005509">
    <property type="term" value="F:calcium ion binding"/>
    <property type="evidence" value="ECO:0007669"/>
    <property type="project" value="InterPro"/>
</dbReference>
<evidence type="ECO:0000313" key="22">
    <source>
        <dbReference type="Proteomes" id="UP000600918"/>
    </source>
</evidence>
<evidence type="ECO:0000256" key="2">
    <source>
        <dbReference type="ARBA" id="ARBA00001936"/>
    </source>
</evidence>
<dbReference type="GO" id="GO:0019363">
    <property type="term" value="P:pyridine nucleotide biosynthetic process"/>
    <property type="evidence" value="ECO:0007669"/>
    <property type="project" value="UniProtKB-KW"/>
</dbReference>
<comment type="pathway">
    <text evidence="17">Cofactor biosynthesis; nicotinate biosynthesis; nicotinate from nicotinamide: step 1/1.</text>
</comment>
<dbReference type="PROSITE" id="PS50222">
    <property type="entry name" value="EF_HAND_2"/>
    <property type="match status" value="1"/>
</dbReference>
<comment type="subunit">
    <text evidence="8">Homodimer.</text>
</comment>
<evidence type="ECO:0000256" key="18">
    <source>
        <dbReference type="ARBA" id="ARBA00039017"/>
    </source>
</evidence>
<keyword evidence="14" id="KW-0106">Calcium</keyword>
<dbReference type="GO" id="GO:0009159">
    <property type="term" value="P:deoxyribonucleoside monophosphate catabolic process"/>
    <property type="evidence" value="ECO:0007669"/>
    <property type="project" value="UniProtKB-ARBA"/>
</dbReference>
<dbReference type="SMART" id="SM00471">
    <property type="entry name" value="HDc"/>
    <property type="match status" value="1"/>
</dbReference>
<comment type="function">
    <text evidence="5">Catalyzes the dephosphorylation of the nucleoside 5'-monophosphates deoxyadenosine monophosphate (dAMP), deoxycytidine monophosphate (dCMP), deoxyguanosine monophosphate (dGMP) and deoxythymidine monophosphate (dTMP).</text>
</comment>
<dbReference type="AlphaFoldDB" id="A0A834PB57"/>
<keyword evidence="13" id="KW-0378">Hydrolase</keyword>
<evidence type="ECO:0000256" key="19">
    <source>
        <dbReference type="ARBA" id="ARBA00043224"/>
    </source>
</evidence>
<evidence type="ECO:0000256" key="8">
    <source>
        <dbReference type="ARBA" id="ARBA00011738"/>
    </source>
</evidence>
<protein>
    <recommendedName>
        <fullName evidence="10">5'-deoxynucleotidase HDDC2</fullName>
        <ecNumber evidence="9">3.1.3.89</ecNumber>
        <ecNumber evidence="18">3.5.1.19</ecNumber>
    </recommendedName>
    <alternativeName>
        <fullName evidence="16">HD domain-containing protein 2</fullName>
    </alternativeName>
    <alternativeName>
        <fullName evidence="19">Nicotinamide deamidase</fullName>
    </alternativeName>
</protein>
<evidence type="ECO:0000313" key="21">
    <source>
        <dbReference type="EMBL" id="KAF7434339.1"/>
    </source>
</evidence>
<comment type="similarity">
    <text evidence="7">Belongs to the HDDC2 family.</text>
</comment>
<comment type="cofactor">
    <cofactor evidence="3">
        <name>Co(2+)</name>
        <dbReference type="ChEBI" id="CHEBI:48828"/>
    </cofactor>
</comment>
<dbReference type="SUPFAM" id="SSF47473">
    <property type="entry name" value="EF-hand"/>
    <property type="match status" value="1"/>
</dbReference>
<dbReference type="GO" id="GO:0008936">
    <property type="term" value="F:nicotinamidase activity"/>
    <property type="evidence" value="ECO:0007669"/>
    <property type="project" value="UniProtKB-EC"/>
</dbReference>
<dbReference type="Gene3D" id="1.10.238.10">
    <property type="entry name" value="EF-hand"/>
    <property type="match status" value="1"/>
</dbReference>
<organism evidence="21 22">
    <name type="scientific">Vespula pensylvanica</name>
    <name type="common">Western yellow jacket</name>
    <name type="synonym">Wasp</name>
    <dbReference type="NCBI Taxonomy" id="30213"/>
    <lineage>
        <taxon>Eukaryota</taxon>
        <taxon>Metazoa</taxon>
        <taxon>Ecdysozoa</taxon>
        <taxon>Arthropoda</taxon>
        <taxon>Hexapoda</taxon>
        <taxon>Insecta</taxon>
        <taxon>Pterygota</taxon>
        <taxon>Neoptera</taxon>
        <taxon>Endopterygota</taxon>
        <taxon>Hymenoptera</taxon>
        <taxon>Apocrita</taxon>
        <taxon>Aculeata</taxon>
        <taxon>Vespoidea</taxon>
        <taxon>Vespidae</taxon>
        <taxon>Vespinae</taxon>
        <taxon>Vespula</taxon>
    </lineage>
</organism>
<gene>
    <name evidence="21" type="ORF">H0235_002530</name>
</gene>
<evidence type="ECO:0000256" key="7">
    <source>
        <dbReference type="ARBA" id="ARBA00009999"/>
    </source>
</evidence>
<dbReference type="Proteomes" id="UP000600918">
    <property type="component" value="Unassembled WGS sequence"/>
</dbReference>
<evidence type="ECO:0000256" key="6">
    <source>
        <dbReference type="ARBA" id="ARBA00006336"/>
    </source>
</evidence>
<evidence type="ECO:0000256" key="15">
    <source>
        <dbReference type="ARBA" id="ARBA00022842"/>
    </source>
</evidence>
<evidence type="ECO:0000256" key="13">
    <source>
        <dbReference type="ARBA" id="ARBA00022801"/>
    </source>
</evidence>
<evidence type="ECO:0000256" key="1">
    <source>
        <dbReference type="ARBA" id="ARBA00001638"/>
    </source>
</evidence>
<evidence type="ECO:0000256" key="3">
    <source>
        <dbReference type="ARBA" id="ARBA00001941"/>
    </source>
</evidence>
<evidence type="ECO:0000259" key="20">
    <source>
        <dbReference type="PROSITE" id="PS50222"/>
    </source>
</evidence>
<reference evidence="21" key="1">
    <citation type="journal article" date="2020" name="G3 (Bethesda)">
        <title>High-Quality Assemblies for Three Invasive Social Wasps from the &lt;i&gt;Vespula&lt;/i&gt; Genus.</title>
        <authorList>
            <person name="Harrop T.W.R."/>
            <person name="Guhlin J."/>
            <person name="McLaughlin G.M."/>
            <person name="Permina E."/>
            <person name="Stockwell P."/>
            <person name="Gilligan J."/>
            <person name="Le Lec M.F."/>
            <person name="Gruber M.A.M."/>
            <person name="Quinn O."/>
            <person name="Lovegrove M."/>
            <person name="Duncan E.J."/>
            <person name="Remnant E.J."/>
            <person name="Van Eeckhoven J."/>
            <person name="Graham B."/>
            <person name="Knapp R.A."/>
            <person name="Langford K.W."/>
            <person name="Kronenberg Z."/>
            <person name="Press M.O."/>
            <person name="Eacker S.M."/>
            <person name="Wilson-Rankin E.E."/>
            <person name="Purcell J."/>
            <person name="Lester P.J."/>
            <person name="Dearden P.K."/>
        </authorList>
    </citation>
    <scope>NUCLEOTIDE SEQUENCE</scope>
    <source>
        <strain evidence="21">Volc-1</strain>
    </source>
</reference>
<accession>A0A834PB57</accession>
<comment type="caution">
    <text evidence="21">The sequence shown here is derived from an EMBL/GenBank/DDBJ whole genome shotgun (WGS) entry which is preliminary data.</text>
</comment>
<name>A0A834PB57_VESPE</name>
<dbReference type="InterPro" id="IPR036380">
    <property type="entry name" value="Isochorismatase-like_sf"/>
</dbReference>
<sequence>MLHVRHFVLSLTANMTITVENKDESTDVEQPFHYLGILYISDIPIYSKVELLDFGVYKGKLLMMDVKKIHEFMELVGRLKHMKRTGWVLRKIPDPETIAGHMYRMAILSLLADSEDNLDKNKIMQMTLIHDLAECIVGDITPFCGVSPEEKHRREDAAMEEICQLLGDKGPTILQIFREYEKQESPEAQYVKDLDRLDLIMQAYEYEKRDNIPGKLEEFFSSSVELINMMNEIDWKSADNIFKTFDVNKDGVLDEKEFFLLCKKFYGEEEVNKNEWRVKEIFKIFSLNDEGLKESKWKRCFTKWIQKKPVNVLIVVDVQNDFIDGNLALPNRTGYEVIKPINRLLKKVHWDQVIYSLDWHPKNHISFYDNLAERKLHPSSKITKELAKPFDTVTFLKPRVEQTLWPRHCVMNSWGAKLNSDLYISPDSIQIYKGQDPDSDAYSVFTKENVKTNSKLETILLKIKATDLYICGLATDVCVKATCLDGLSLGYNVIMIEDSCCGIDKNNTEEAKKLIIENGGLVTNSNHVFSLVNEGKRSLILDHQAAKKHFVNSSISIDNKNALAD</sequence>
<evidence type="ECO:0000256" key="9">
    <source>
        <dbReference type="ARBA" id="ARBA00012964"/>
    </source>
</evidence>
<dbReference type="SUPFAM" id="SSF52499">
    <property type="entry name" value="Isochorismatase-like hydrolases"/>
    <property type="match status" value="1"/>
</dbReference>
<dbReference type="InterPro" id="IPR002048">
    <property type="entry name" value="EF_hand_dom"/>
</dbReference>
<dbReference type="PROSITE" id="PS00018">
    <property type="entry name" value="EF_HAND_1"/>
    <property type="match status" value="1"/>
</dbReference>
<feature type="domain" description="EF-hand" evidence="20">
    <location>
        <begin position="233"/>
        <end position="268"/>
    </location>
</feature>